<dbReference type="CDD" id="cd07062">
    <property type="entry name" value="Peptidase_S66_mccF_like"/>
    <property type="match status" value="1"/>
</dbReference>
<dbReference type="PIRSF" id="PIRSF028757">
    <property type="entry name" value="LD-carboxypeptidase"/>
    <property type="match status" value="1"/>
</dbReference>
<dbReference type="SUPFAM" id="SSF141986">
    <property type="entry name" value="LD-carboxypeptidase A C-terminal domain-like"/>
    <property type="match status" value="1"/>
</dbReference>
<proteinExistence type="inferred from homology"/>
<dbReference type="RefSeq" id="WP_057881206.1">
    <property type="nucleotide sequence ID" value="NZ_JQCF01000019.1"/>
</dbReference>
<reference evidence="5 6" key="1">
    <citation type="journal article" date="2015" name="Genome Announc.">
        <title>Expanding the biotechnology potential of lactobacilli through comparative genomics of 213 strains and associated genera.</title>
        <authorList>
            <person name="Sun Z."/>
            <person name="Harris H.M."/>
            <person name="McCann A."/>
            <person name="Guo C."/>
            <person name="Argimon S."/>
            <person name="Zhang W."/>
            <person name="Yang X."/>
            <person name="Jeffery I.B."/>
            <person name="Cooney J.C."/>
            <person name="Kagawa T.F."/>
            <person name="Liu W."/>
            <person name="Song Y."/>
            <person name="Salvetti E."/>
            <person name="Wrobel A."/>
            <person name="Rasinkangas P."/>
            <person name="Parkhill J."/>
            <person name="Rea M.C."/>
            <person name="O'Sullivan O."/>
            <person name="Ritari J."/>
            <person name="Douillard F.P."/>
            <person name="Paul Ross R."/>
            <person name="Yang R."/>
            <person name="Briner A.E."/>
            <person name="Felis G.E."/>
            <person name="de Vos W.M."/>
            <person name="Barrangou R."/>
            <person name="Klaenhammer T.R."/>
            <person name="Caufield P.W."/>
            <person name="Cui Y."/>
            <person name="Zhang H."/>
            <person name="O'Toole P.W."/>
        </authorList>
    </citation>
    <scope>NUCLEOTIDE SEQUENCE [LARGE SCALE GENOMIC DNA]</scope>
    <source>
        <strain evidence="5 6">DSM 24716</strain>
    </source>
</reference>
<comment type="similarity">
    <text evidence="1">Belongs to the peptidase S66 family.</text>
</comment>
<dbReference type="PATRIC" id="fig|993692.3.peg.875"/>
<dbReference type="InterPro" id="IPR003507">
    <property type="entry name" value="S66_fam"/>
</dbReference>
<dbReference type="InterPro" id="IPR040921">
    <property type="entry name" value="Peptidase_S66C"/>
</dbReference>
<dbReference type="Gene3D" id="3.50.30.60">
    <property type="entry name" value="LD-carboxypeptidase A C-terminal domain-like"/>
    <property type="match status" value="1"/>
</dbReference>
<evidence type="ECO:0000256" key="1">
    <source>
        <dbReference type="ARBA" id="ARBA00010233"/>
    </source>
</evidence>
<protein>
    <submittedName>
        <fullName evidence="5">Microcin C7 resistance MccF related protein</fullName>
    </submittedName>
</protein>
<dbReference type="Gene3D" id="3.40.50.10740">
    <property type="entry name" value="Class I glutamine amidotransferase-like"/>
    <property type="match status" value="1"/>
</dbReference>
<dbReference type="GO" id="GO:0016787">
    <property type="term" value="F:hydrolase activity"/>
    <property type="evidence" value="ECO:0007669"/>
    <property type="project" value="UniProtKB-KW"/>
</dbReference>
<organism evidence="5 6">
    <name type="scientific">Companilactobacillus kimchiensis</name>
    <dbReference type="NCBI Taxonomy" id="993692"/>
    <lineage>
        <taxon>Bacteria</taxon>
        <taxon>Bacillati</taxon>
        <taxon>Bacillota</taxon>
        <taxon>Bacilli</taxon>
        <taxon>Lactobacillales</taxon>
        <taxon>Lactobacillaceae</taxon>
        <taxon>Companilactobacillus</taxon>
    </lineage>
</organism>
<dbReference type="AlphaFoldDB" id="A0A0R2LA62"/>
<evidence type="ECO:0000259" key="3">
    <source>
        <dbReference type="Pfam" id="PF02016"/>
    </source>
</evidence>
<dbReference type="EMBL" id="JQCF01000019">
    <property type="protein sequence ID" value="KRN98680.1"/>
    <property type="molecule type" value="Genomic_DNA"/>
</dbReference>
<dbReference type="InterPro" id="IPR027478">
    <property type="entry name" value="LdcA_N"/>
</dbReference>
<dbReference type="Proteomes" id="UP000051006">
    <property type="component" value="Unassembled WGS sequence"/>
</dbReference>
<feature type="domain" description="LD-carboxypeptidase N-terminal" evidence="3">
    <location>
        <begin position="13"/>
        <end position="138"/>
    </location>
</feature>
<evidence type="ECO:0000256" key="2">
    <source>
        <dbReference type="ARBA" id="ARBA00022801"/>
    </source>
</evidence>
<dbReference type="SUPFAM" id="SSF52317">
    <property type="entry name" value="Class I glutamine amidotransferase-like"/>
    <property type="match status" value="1"/>
</dbReference>
<dbReference type="InterPro" id="IPR027461">
    <property type="entry name" value="Carboxypeptidase_A_C_sf"/>
</dbReference>
<dbReference type="Pfam" id="PF02016">
    <property type="entry name" value="Peptidase_S66"/>
    <property type="match status" value="1"/>
</dbReference>
<evidence type="ECO:0000313" key="6">
    <source>
        <dbReference type="Proteomes" id="UP000051006"/>
    </source>
</evidence>
<dbReference type="InterPro" id="IPR040449">
    <property type="entry name" value="Peptidase_S66_N"/>
</dbReference>
<feature type="domain" description="LD-carboxypeptidase C-terminal" evidence="4">
    <location>
        <begin position="214"/>
        <end position="342"/>
    </location>
</feature>
<gene>
    <name evidence="5" type="ORF">IV57_GL000865</name>
</gene>
<name>A0A0R2LA62_9LACO</name>
<evidence type="ECO:0000313" key="5">
    <source>
        <dbReference type="EMBL" id="KRN98680.1"/>
    </source>
</evidence>
<sequence length="358" mass="40298">MIKPNKLEQGDQVAVVSLSAGTLGEPFARHELKLGLQRLRELGLEPICMPNSLKGIDYLSKHPEARAQDLKQAFLDDKIKGIFCAIGGEDTYRLVPYLLNDTEFINAVRNNPKLFTGFSDTTVDHLMLYRLGLTTYYGPNVLNDLAEFAPELLPYTKQTLLHYFINPETTKVTSSPVWYEERTDFSVKAVGTPRVSHKETHGYQVLRGSGVVMGQLLGGCIDSLNSLIIDRRLIDEPIINQRYQLLPTAQEFQGKILFLETSEERPTPDVYREMLENLKAQGILPAVSAIITGKPQNEIYYDEYCQVLKEVTSDLKVPLMTNLNIGHSYPRTALPYGLKAKLDLDAATLEIMEPFFAK</sequence>
<keyword evidence="2" id="KW-0378">Hydrolase</keyword>
<dbReference type="OrthoDB" id="9807329at2"/>
<keyword evidence="6" id="KW-1185">Reference proteome</keyword>
<dbReference type="Pfam" id="PF17676">
    <property type="entry name" value="Peptidase_S66C"/>
    <property type="match status" value="1"/>
</dbReference>
<dbReference type="InterPro" id="IPR029062">
    <property type="entry name" value="Class_I_gatase-like"/>
</dbReference>
<accession>A0A0R2LA62</accession>
<dbReference type="PANTHER" id="PTHR30237:SF4">
    <property type="entry name" value="LD-CARBOXYPEPTIDASE C-TERMINAL DOMAIN-CONTAINING PROTEIN"/>
    <property type="match status" value="1"/>
</dbReference>
<comment type="caution">
    <text evidence="5">The sequence shown here is derived from an EMBL/GenBank/DDBJ whole genome shotgun (WGS) entry which is preliminary data.</text>
</comment>
<dbReference type="PANTHER" id="PTHR30237">
    <property type="entry name" value="MURAMOYLTETRAPEPTIDE CARBOXYPEPTIDASE"/>
    <property type="match status" value="1"/>
</dbReference>
<evidence type="ECO:0000259" key="4">
    <source>
        <dbReference type="Pfam" id="PF17676"/>
    </source>
</evidence>